<dbReference type="AlphaFoldDB" id="A0A090C871"/>
<proteinExistence type="predicted"/>
<feature type="region of interest" description="Disordered" evidence="1">
    <location>
        <begin position="491"/>
        <end position="567"/>
    </location>
</feature>
<sequence>MMTFSMVDCEPAASSLFSCAELSRELEGESDWTILLMPKWVRSRVRGTSDSLARHIQHSENTRDLSTDKKLEEAAHQLSSPRFDGEYKRQKREAVVKKRMAVNNLFSNTGPVTTTRTSSFKVANDSVPTVVDTTLTSTISTATGEAMVDTMVPGFKQDNITRQVNETRCKSQVPISNPGNACNDVILPVETVGPQPIDVKTPSNTIATEEQSAMTQSHWQPPSQINQVPIEHMLRKFGRVVDDVMYGIRRNGKVFWYYTDEPAYVPLIVREFIDFEAVYPAEYFPYHNDYYLAQMYGDNACLGGDYLMPLFLDNREWNAEKSMIVWAEWTRYFYAMATNDDMRQQARELARHEASMVWGPEFLNCSFTPLRYHEGHDEQTTYGHSQAETQYENAVGLEAGTQEMLAILHGTPASSPSKHKQQRANATTEIAQTEAPQRSQQILETPSPPGSCLKKRSESDSSGTGSAKSVRFSDEVLLLRLVNRGNRGSLKDEQAEYTKEKLVESEPGRVDCEESVEDSDRVEPPRTGLMSPAVVHRSCHQETKTPRDKARNQRSVKEQRTDGSAALMGGHEVAQRFGGAKAVRTISQKTSKFTLTKSDQRVIDTPNGRTVSQVTPFEKGPYSPTSSTATQKSEKVPENTATVCDKTEEPLAAKSNAPADSTKGSDKTKAVWSKLVAASPESSQASSRSSDTSPRGWRTFRKPPTSPGFPTRSRTEEMSSPVPAPKKQSVDLAEKIEESPPSPVPAAKTPTVVWVEEVQEPAASPVQATLGPVRPHARQSPLPPPPRGQGGRTLIETLNTDMSWTQLQPNPVPRAPVNPRAPAPSPATACAGQRQENPGAGRCGGQGGQARRGGGKAGDVRGGSSEGRRRADGRRDSRGGGETAAGRSRGDGPGAKREMSRWRKLRNESSWR</sequence>
<feature type="region of interest" description="Disordered" evidence="1">
    <location>
        <begin position="411"/>
        <end position="469"/>
    </location>
</feature>
<feature type="compositionally biased region" description="Basic and acidic residues" evidence="1">
    <location>
        <begin position="888"/>
        <end position="912"/>
    </location>
</feature>
<evidence type="ECO:0000256" key="1">
    <source>
        <dbReference type="SAM" id="MobiDB-lite"/>
    </source>
</evidence>
<feature type="region of interest" description="Disordered" evidence="1">
    <location>
        <begin position="589"/>
        <end position="748"/>
    </location>
</feature>
<reference evidence="2 3" key="1">
    <citation type="journal article" date="2008" name="Genome Biol.">
        <title>The genome sequence of the model ascomycete fungus Podospora anserina.</title>
        <authorList>
            <person name="Espagne E."/>
            <person name="Lespinet O."/>
            <person name="Malagnac F."/>
            <person name="Da Silva C."/>
            <person name="Jaillon O."/>
            <person name="Porcel B.M."/>
            <person name="Couloux A."/>
            <person name="Aury J.-M."/>
            <person name="Segurens B."/>
            <person name="Poulain J."/>
            <person name="Anthouard V."/>
            <person name="Grossetete S."/>
            <person name="Khalili H."/>
            <person name="Coppin E."/>
            <person name="Dequard-Chablat M."/>
            <person name="Picard M."/>
            <person name="Contamine V."/>
            <person name="Arnaise S."/>
            <person name="Bourdais A."/>
            <person name="Berteaux-Lecellier V."/>
            <person name="Gautheret D."/>
            <person name="de Vries R.P."/>
            <person name="Battaglia E."/>
            <person name="Coutinho P.M."/>
            <person name="Danchin E.G.J."/>
            <person name="Henrissat B."/>
            <person name="El Khoury R."/>
            <person name="Sainsard-Chanet A."/>
            <person name="Boivin A."/>
            <person name="Pinan-Lucarre B."/>
            <person name="Sellem C.H."/>
            <person name="Debuchy R."/>
            <person name="Wincker P."/>
            <person name="Weissenbach J."/>
            <person name="Silar P."/>
        </authorList>
    </citation>
    <scope>NUCLEOTIDE SEQUENCE [LARGE SCALE GENOMIC DNA]</scope>
    <source>
        <strain evidence="3">S / ATCC MYA-4624 / DSM 980 / FGSC 10383</strain>
    </source>
</reference>
<feature type="compositionally biased region" description="Polar residues" evidence="1">
    <location>
        <begin position="423"/>
        <end position="444"/>
    </location>
</feature>
<feature type="compositionally biased region" description="Basic and acidic residues" evidence="1">
    <location>
        <begin position="539"/>
        <end position="561"/>
    </location>
</feature>
<feature type="compositionally biased region" description="Basic and acidic residues" evidence="1">
    <location>
        <begin position="491"/>
        <end position="524"/>
    </location>
</feature>
<dbReference type="InParanoid" id="A0A090C871"/>
<keyword evidence="3" id="KW-1185">Reference proteome</keyword>
<feature type="compositionally biased region" description="Basic and acidic residues" evidence="1">
    <location>
        <begin position="728"/>
        <end position="738"/>
    </location>
</feature>
<feature type="region of interest" description="Disordered" evidence="1">
    <location>
        <begin position="763"/>
        <end position="912"/>
    </location>
</feature>
<organism evidence="2 3">
    <name type="scientific">Podospora anserina (strain S / ATCC MYA-4624 / DSM 980 / FGSC 10383)</name>
    <name type="common">Pleurage anserina</name>
    <dbReference type="NCBI Taxonomy" id="515849"/>
    <lineage>
        <taxon>Eukaryota</taxon>
        <taxon>Fungi</taxon>
        <taxon>Dikarya</taxon>
        <taxon>Ascomycota</taxon>
        <taxon>Pezizomycotina</taxon>
        <taxon>Sordariomycetes</taxon>
        <taxon>Sordariomycetidae</taxon>
        <taxon>Sordariales</taxon>
        <taxon>Podosporaceae</taxon>
        <taxon>Podospora</taxon>
        <taxon>Podospora anserina</taxon>
    </lineage>
</organism>
<protein>
    <submittedName>
        <fullName evidence="2">Uncharacterized protein</fullName>
    </submittedName>
</protein>
<reference evidence="3" key="2">
    <citation type="journal article" date="2014" name="Genetics">
        <title>Maintaining two mating types: Structure of the mating type locus and its role in heterokaryosis in Podospora anserina.</title>
        <authorList>
            <person name="Grognet P."/>
            <person name="Bidard F."/>
            <person name="Kuchly C."/>
            <person name="Tong L.C.H."/>
            <person name="Coppin E."/>
            <person name="Benkhali J.A."/>
            <person name="Couloux A."/>
            <person name="Wincker P."/>
            <person name="Debuchy R."/>
            <person name="Silar P."/>
        </authorList>
    </citation>
    <scope>GENOME REANNOTATION</scope>
    <source>
        <strain evidence="3">S / ATCC MYA-4624 / DSM 980 / FGSC 10383</strain>
    </source>
</reference>
<feature type="compositionally biased region" description="Polar residues" evidence="1">
    <location>
        <begin position="796"/>
        <end position="808"/>
    </location>
</feature>
<feature type="compositionally biased region" description="Gly residues" evidence="1">
    <location>
        <begin position="841"/>
        <end position="865"/>
    </location>
</feature>
<dbReference type="EMBL" id="FO904936">
    <property type="protein sequence ID" value="CDP22351.1"/>
    <property type="molecule type" value="Genomic_DNA"/>
</dbReference>
<feature type="compositionally biased region" description="Basic and acidic residues" evidence="1">
    <location>
        <begin position="866"/>
        <end position="879"/>
    </location>
</feature>
<evidence type="ECO:0000313" key="2">
    <source>
        <dbReference type="EMBL" id="CDP22351.1"/>
    </source>
</evidence>
<feature type="compositionally biased region" description="Pro residues" evidence="1">
    <location>
        <begin position="810"/>
        <end position="825"/>
    </location>
</feature>
<evidence type="ECO:0000313" key="3">
    <source>
        <dbReference type="Proteomes" id="UP000001197"/>
    </source>
</evidence>
<feature type="compositionally biased region" description="Low complexity" evidence="1">
    <location>
        <begin position="677"/>
        <end position="693"/>
    </location>
</feature>
<accession>A0A090C871</accession>
<dbReference type="Proteomes" id="UP000001197">
    <property type="component" value="Chromosome 1"/>
</dbReference>
<name>A0A090C871_PODAN</name>